<dbReference type="EMBL" id="CAJVQC010098649">
    <property type="protein sequence ID" value="CAG8830176.1"/>
    <property type="molecule type" value="Genomic_DNA"/>
</dbReference>
<protein>
    <submittedName>
        <fullName evidence="1">5_t:CDS:1</fullName>
    </submittedName>
</protein>
<gene>
    <name evidence="1" type="ORF">RPERSI_LOCUS27718</name>
</gene>
<evidence type="ECO:0000313" key="1">
    <source>
        <dbReference type="EMBL" id="CAG8830176.1"/>
    </source>
</evidence>
<comment type="caution">
    <text evidence="1">The sequence shown here is derived from an EMBL/GenBank/DDBJ whole genome shotgun (WGS) entry which is preliminary data.</text>
</comment>
<reference evidence="1" key="1">
    <citation type="submission" date="2021-06" db="EMBL/GenBank/DDBJ databases">
        <authorList>
            <person name="Kallberg Y."/>
            <person name="Tangrot J."/>
            <person name="Rosling A."/>
        </authorList>
    </citation>
    <scope>NUCLEOTIDE SEQUENCE</scope>
    <source>
        <strain evidence="1">MA461A</strain>
    </source>
</reference>
<feature type="non-terminal residue" evidence="1">
    <location>
        <position position="43"/>
    </location>
</feature>
<sequence length="43" mass="5079">MPAYFCVIKALSLRFKVFYSEEVIEIKSSGCKQNMNQKVYKEK</sequence>
<accession>A0ACA9SA76</accession>
<name>A0ACA9SA76_9GLOM</name>
<organism evidence="1 2">
    <name type="scientific">Racocetra persica</name>
    <dbReference type="NCBI Taxonomy" id="160502"/>
    <lineage>
        <taxon>Eukaryota</taxon>
        <taxon>Fungi</taxon>
        <taxon>Fungi incertae sedis</taxon>
        <taxon>Mucoromycota</taxon>
        <taxon>Glomeromycotina</taxon>
        <taxon>Glomeromycetes</taxon>
        <taxon>Diversisporales</taxon>
        <taxon>Gigasporaceae</taxon>
        <taxon>Racocetra</taxon>
    </lineage>
</organism>
<evidence type="ECO:0000313" key="2">
    <source>
        <dbReference type="Proteomes" id="UP000789920"/>
    </source>
</evidence>
<keyword evidence="2" id="KW-1185">Reference proteome</keyword>
<dbReference type="Proteomes" id="UP000789920">
    <property type="component" value="Unassembled WGS sequence"/>
</dbReference>
<proteinExistence type="predicted"/>